<gene>
    <name evidence="2" type="ORF">PHYPSEUDO_009519</name>
</gene>
<feature type="region of interest" description="Disordered" evidence="1">
    <location>
        <begin position="52"/>
        <end position="85"/>
    </location>
</feature>
<dbReference type="EMBL" id="JAGDFM010000398">
    <property type="protein sequence ID" value="KAG7378765.1"/>
    <property type="molecule type" value="Genomic_DNA"/>
</dbReference>
<accession>A0A8T1VCI0</accession>
<evidence type="ECO:0000256" key="1">
    <source>
        <dbReference type="SAM" id="MobiDB-lite"/>
    </source>
</evidence>
<evidence type="ECO:0000313" key="3">
    <source>
        <dbReference type="Proteomes" id="UP000694044"/>
    </source>
</evidence>
<proteinExistence type="predicted"/>
<comment type="caution">
    <text evidence="2">The sequence shown here is derived from an EMBL/GenBank/DDBJ whole genome shotgun (WGS) entry which is preliminary data.</text>
</comment>
<sequence>MPPTKVQSMPSTAVNPVTAMSKANAILDRAMILSKGKDDRVGWGLVRDQRKTSSLRRPSGRRLKLTHPPSNIYTISKPATHGSSFPRELQLSAASHDGMGMDCH</sequence>
<organism evidence="2 3">
    <name type="scientific">Phytophthora pseudosyringae</name>
    <dbReference type="NCBI Taxonomy" id="221518"/>
    <lineage>
        <taxon>Eukaryota</taxon>
        <taxon>Sar</taxon>
        <taxon>Stramenopiles</taxon>
        <taxon>Oomycota</taxon>
        <taxon>Peronosporomycetes</taxon>
        <taxon>Peronosporales</taxon>
        <taxon>Peronosporaceae</taxon>
        <taxon>Phytophthora</taxon>
    </lineage>
</organism>
<evidence type="ECO:0000313" key="2">
    <source>
        <dbReference type="EMBL" id="KAG7378765.1"/>
    </source>
</evidence>
<dbReference type="Proteomes" id="UP000694044">
    <property type="component" value="Unassembled WGS sequence"/>
</dbReference>
<reference evidence="2" key="1">
    <citation type="submission" date="2021-02" db="EMBL/GenBank/DDBJ databases">
        <authorList>
            <person name="Palmer J.M."/>
        </authorList>
    </citation>
    <scope>NUCLEOTIDE SEQUENCE</scope>
    <source>
        <strain evidence="2">SCRP734</strain>
    </source>
</reference>
<dbReference type="AlphaFoldDB" id="A0A8T1VCI0"/>
<keyword evidence="3" id="KW-1185">Reference proteome</keyword>
<name>A0A8T1VCI0_9STRA</name>
<protein>
    <submittedName>
        <fullName evidence="2">Uncharacterized protein</fullName>
    </submittedName>
</protein>